<dbReference type="EMBL" id="JAULSR010000002">
    <property type="protein sequence ID" value="KAK0630556.1"/>
    <property type="molecule type" value="Genomic_DNA"/>
</dbReference>
<reference evidence="1" key="1">
    <citation type="submission" date="2023-06" db="EMBL/GenBank/DDBJ databases">
        <title>Genome-scale phylogeny and comparative genomics of the fungal order Sordariales.</title>
        <authorList>
            <consortium name="Lawrence Berkeley National Laboratory"/>
            <person name="Hensen N."/>
            <person name="Bonometti L."/>
            <person name="Westerberg I."/>
            <person name="Brannstrom I.O."/>
            <person name="Guillou S."/>
            <person name="Cros-Aarteil S."/>
            <person name="Calhoun S."/>
            <person name="Haridas S."/>
            <person name="Kuo A."/>
            <person name="Mondo S."/>
            <person name="Pangilinan J."/>
            <person name="Riley R."/>
            <person name="LaButti K."/>
            <person name="Andreopoulos B."/>
            <person name="Lipzen A."/>
            <person name="Chen C."/>
            <person name="Yanf M."/>
            <person name="Daum C."/>
            <person name="Ng V."/>
            <person name="Clum A."/>
            <person name="Steindorff A."/>
            <person name="Ohm R."/>
            <person name="Martin F."/>
            <person name="Silar P."/>
            <person name="Natvig D."/>
            <person name="Lalanne C."/>
            <person name="Gautier V."/>
            <person name="Ament-velasquez S.L."/>
            <person name="Kruys A."/>
            <person name="Hutchinson M.I."/>
            <person name="Powell A.J."/>
            <person name="Barry K."/>
            <person name="Miller A.N."/>
            <person name="Grigoriev I.V."/>
            <person name="Debuchy R."/>
            <person name="Gladieux P."/>
            <person name="Thoren M.H."/>
            <person name="Johannesson H."/>
        </authorList>
    </citation>
    <scope>NUCLEOTIDE SEQUENCE</scope>
    <source>
        <strain evidence="1">SMH3391-2</strain>
    </source>
</reference>
<name>A0AA39XAW1_9PEZI</name>
<protein>
    <submittedName>
        <fullName evidence="1">Uncharacterized protein</fullName>
    </submittedName>
</protein>
<organism evidence="1 2">
    <name type="scientific">Bombardia bombarda</name>
    <dbReference type="NCBI Taxonomy" id="252184"/>
    <lineage>
        <taxon>Eukaryota</taxon>
        <taxon>Fungi</taxon>
        <taxon>Dikarya</taxon>
        <taxon>Ascomycota</taxon>
        <taxon>Pezizomycotina</taxon>
        <taxon>Sordariomycetes</taxon>
        <taxon>Sordariomycetidae</taxon>
        <taxon>Sordariales</taxon>
        <taxon>Lasiosphaeriaceae</taxon>
        <taxon>Bombardia</taxon>
    </lineage>
</organism>
<dbReference type="Proteomes" id="UP001174934">
    <property type="component" value="Unassembled WGS sequence"/>
</dbReference>
<accession>A0AA39XAW1</accession>
<dbReference type="AlphaFoldDB" id="A0AA39XAW1"/>
<comment type="caution">
    <text evidence="1">The sequence shown here is derived from an EMBL/GenBank/DDBJ whole genome shotgun (WGS) entry which is preliminary data.</text>
</comment>
<evidence type="ECO:0000313" key="1">
    <source>
        <dbReference type="EMBL" id="KAK0630556.1"/>
    </source>
</evidence>
<evidence type="ECO:0000313" key="2">
    <source>
        <dbReference type="Proteomes" id="UP001174934"/>
    </source>
</evidence>
<sequence>MTYPHMGSVKPTATLHRIRHTRREPITWDNTASRVAAYDTRLQMLLKGLLRYWEHALLYHKSDVEVQDIHNMNGRPEHLDEISDLPSTVFDGLLKEPAEKLRHAVIWPMLRRADGDGVHSPVDSKSEQMDVDLDSNSTTIICRGSSKRYAEMPTPENAAQYRGVHMLSILRHINYFGKKWILHEMARFTRSLNKQNNVNQKKKHDHDVEMVDNAASAAFSSLVISEDVNLPDAVDNLTKQTRALLLK</sequence>
<keyword evidence="2" id="KW-1185">Reference proteome</keyword>
<gene>
    <name evidence="1" type="ORF">B0T17DRAFT_507016</name>
</gene>
<proteinExistence type="predicted"/>